<dbReference type="AlphaFoldDB" id="A0A7J8VDP4"/>
<gene>
    <name evidence="1" type="ORF">Goklo_012657</name>
</gene>
<organism evidence="1 2">
    <name type="scientific">Gossypium klotzschianum</name>
    <dbReference type="NCBI Taxonomy" id="34286"/>
    <lineage>
        <taxon>Eukaryota</taxon>
        <taxon>Viridiplantae</taxon>
        <taxon>Streptophyta</taxon>
        <taxon>Embryophyta</taxon>
        <taxon>Tracheophyta</taxon>
        <taxon>Spermatophyta</taxon>
        <taxon>Magnoliopsida</taxon>
        <taxon>eudicotyledons</taxon>
        <taxon>Gunneridae</taxon>
        <taxon>Pentapetalae</taxon>
        <taxon>rosids</taxon>
        <taxon>malvids</taxon>
        <taxon>Malvales</taxon>
        <taxon>Malvaceae</taxon>
        <taxon>Malvoideae</taxon>
        <taxon>Gossypium</taxon>
    </lineage>
</organism>
<protein>
    <recommendedName>
        <fullName evidence="3">DUF4283 domain-containing protein</fullName>
    </recommendedName>
</protein>
<sequence length="116" mass="13193">MSIHGLSIDTRKELANLNLIGKEEDAFHKKAAMVDQKYQFSLVGRYLTGENPLLILLSLSKIWVQIHDLPPGLMTETMAKQFGDFLGQFLENDTSISTMGIQKFMRIRIRLDVTIP</sequence>
<dbReference type="Proteomes" id="UP000593573">
    <property type="component" value="Unassembled WGS sequence"/>
</dbReference>
<dbReference type="EMBL" id="JABFAB010000009">
    <property type="protein sequence ID" value="MBA0660680.1"/>
    <property type="molecule type" value="Genomic_DNA"/>
</dbReference>
<proteinExistence type="predicted"/>
<keyword evidence="2" id="KW-1185">Reference proteome</keyword>
<dbReference type="OrthoDB" id="1002302at2759"/>
<evidence type="ECO:0000313" key="1">
    <source>
        <dbReference type="EMBL" id="MBA0660680.1"/>
    </source>
</evidence>
<evidence type="ECO:0008006" key="3">
    <source>
        <dbReference type="Google" id="ProtNLM"/>
    </source>
</evidence>
<name>A0A7J8VDP4_9ROSI</name>
<feature type="non-terminal residue" evidence="1">
    <location>
        <position position="1"/>
    </location>
</feature>
<comment type="caution">
    <text evidence="1">The sequence shown here is derived from an EMBL/GenBank/DDBJ whole genome shotgun (WGS) entry which is preliminary data.</text>
</comment>
<reference evidence="1 2" key="1">
    <citation type="journal article" date="2019" name="Genome Biol. Evol.">
        <title>Insights into the evolution of the New World diploid cottons (Gossypium, subgenus Houzingenia) based on genome sequencing.</title>
        <authorList>
            <person name="Grover C.E."/>
            <person name="Arick M.A. 2nd"/>
            <person name="Thrash A."/>
            <person name="Conover J.L."/>
            <person name="Sanders W.S."/>
            <person name="Peterson D.G."/>
            <person name="Frelichowski J.E."/>
            <person name="Scheffler J.A."/>
            <person name="Scheffler B.E."/>
            <person name="Wendel J.F."/>
        </authorList>
    </citation>
    <scope>NUCLEOTIDE SEQUENCE [LARGE SCALE GENOMIC DNA]</scope>
    <source>
        <strain evidence="1">57</strain>
        <tissue evidence="1">Leaf</tissue>
    </source>
</reference>
<evidence type="ECO:0000313" key="2">
    <source>
        <dbReference type="Proteomes" id="UP000593573"/>
    </source>
</evidence>
<accession>A0A7J8VDP4</accession>